<feature type="compositionally biased region" description="Gly residues" evidence="1">
    <location>
        <begin position="1991"/>
        <end position="2001"/>
    </location>
</feature>
<reference evidence="2" key="1">
    <citation type="submission" date="2014-11" db="EMBL/GenBank/DDBJ databases">
        <title>Molecular phylogeny of cliff fern family Woodsiaceae with morphological implications.</title>
        <authorList>
            <person name="Shao Y.-Z."/>
            <person name="Wei R."/>
            <person name="Zhang X.-C."/>
        </authorList>
    </citation>
    <scope>NUCLEOTIDE SEQUENCE</scope>
</reference>
<feature type="compositionally biased region" description="Low complexity" evidence="1">
    <location>
        <begin position="484"/>
        <end position="538"/>
    </location>
</feature>
<feature type="compositionally biased region" description="Low complexity" evidence="1">
    <location>
        <begin position="1693"/>
        <end position="1706"/>
    </location>
</feature>
<name>A0A0K6SAV0_9ALVE</name>
<feature type="compositionally biased region" description="Acidic residues" evidence="1">
    <location>
        <begin position="1385"/>
        <end position="1408"/>
    </location>
</feature>
<feature type="compositionally biased region" description="Basic and acidic residues" evidence="1">
    <location>
        <begin position="815"/>
        <end position="824"/>
    </location>
</feature>
<feature type="compositionally biased region" description="Low complexity" evidence="1">
    <location>
        <begin position="1126"/>
        <end position="1147"/>
    </location>
</feature>
<feature type="compositionally biased region" description="Polar residues" evidence="1">
    <location>
        <begin position="623"/>
        <end position="637"/>
    </location>
</feature>
<feature type="compositionally biased region" description="Gly residues" evidence="1">
    <location>
        <begin position="1649"/>
        <end position="1660"/>
    </location>
</feature>
<feature type="compositionally biased region" description="Low complexity" evidence="1">
    <location>
        <begin position="2146"/>
        <end position="2156"/>
    </location>
</feature>
<feature type="region of interest" description="Disordered" evidence="1">
    <location>
        <begin position="482"/>
        <end position="900"/>
    </location>
</feature>
<feature type="compositionally biased region" description="Pro residues" evidence="1">
    <location>
        <begin position="1475"/>
        <end position="1494"/>
    </location>
</feature>
<feature type="region of interest" description="Disordered" evidence="1">
    <location>
        <begin position="944"/>
        <end position="966"/>
    </location>
</feature>
<sequence length="2250" mass="231599">MKEMIKGLILPSEPSTLPPQQKGAYAAEGTLGGFNSLFPYLDHDHQERGKPTLPSAGFKAGYPISSSTTSTPASSTANTTSWISGMPSGLTPNGLECAPRRFQDYLGPPASRSIDVLLKVVVVQVDEDEDLEEESTDHSAGEGVWCLLERQPKQNQTQGTNRARQLPAQWSLLSLVARLSEQPSSSSPDGGVEGLRSQLRSLQSDPNLRRQLRTKAEQALVDRFAQLGVDFMEFRCGREVVRDLPFFAVLEVGDDPSPGGGAHCGPVVILLRTFAHGGLREREGERGARRRGSGLQAVPRWEPQQGPGEGELLWWPLQQVLAQTSLKAGVQLFSSEAAFALQSARGLIARGRALALEEGLSVSGARTRATGVASSSSSSHQQQRTHVLLPEGGGGGQRERERERNAQTTFVSEWTDAREVEKRERERIERDARTLRIGTGGDGDRSGLSGPPPGFEGQTAKTPTSSLASISAASFNFKLNAQHAPPTQSTQSSSSSSSALPAAASASGGARKAPARKLLPEAPVPQQQPASSSSNLPPTTSQHQHFSRETSGTGSAGSAVTGGSAGGGSGLPPDRVVSEPAASGKGAVVDRRSSREKGAGVGVGGRDEGNHEGSRSMLLRSSPKVSSTAAALNETSSLPPPQPLRGGGGGGEGGEKGSSDPALQGGSAQQAKGGFDLRVVPSSSSASSSVSVSVPDSSRKGGRAEIAPRSRERGSISPPPGFLPLEPPPGFEDRRGELSRLNAASACQRDAAAAAASASSPASAQAPTEEDVSAVNERGDGKDRAKTSATMSKASAKRLFKWILRPSGGSPKRAAPTDRDRDVWEDPSPGPGSGRAARVSGSASFLPVPNPRGGTEGKGGLAGSEALESVDSDEEAMNEHLHAGSGAESEEGERASDRLDFDFDVGGLLRDSTEPTPRGERENSCLALPGSATELPEEQIILPHPPTQSEFVGGDAEEGGGAGLLDDSRGLPLLLGDSVSIVKDTDMPREVQRSCGVPFPLPPDDLSPFGGGRDQTSSTGLAGFGGNVVMAGLTFRGGEITGPARPPPTHSNLGAAGAPGKTPAIHATALPLFPSSFADSSSAVGIGRCSTTHLSSIPTASWSPEKEGVAPGGGPRSSGRGGGAAGPWDDSLVGGVADDSSSVSGQSQPCTRVGGSHRAAGAGVLPDTPPIPAPRSVPGTVGGESSDEEEPEHTPQSDTDEEEDEKEKARSKVPTSDHVVDPLSKKAAEGGNVQEGEVLVDKRKSITPQIDGGDVPLEPYSSLPSLKIDDQSAVAKTAQVPSSASSKEERETEAAPAALVKKEQAEVEASIESARPPRDLGDVDGEPPVSLPPLPVEEYKAAEVSKQSDFDSDKRVEEKGQEPPEVPKETEKEKQAVRDGSEGGEKEEEEDEEEFEHEPVSDGEDELEVLPLDTKLTNIVSPSPPLAQVFRSPPSGSPKSQSMSSSACPTIYQHPQPTNPKQPPIPIPVQGSPAPSLPLPPPTRHPLAGPPPAHTPGSSSTAAFPPPRMPMPPPPAPNAFRQNLPPHQQSYPSYDERGRESGPPSFPHASAGPDSSRHSGVPPPAWLQSHPPARGYRQPPGPAHGPGPGQGPGMPPSFTPSGPRAAVHGGSFRSAVPAGAVIDSEINRPVSQSPLIPPRPLGPPPFSGTGMGMGSGGGEEPLGSPATRVKKAEDAAWEKAAEGAWGGQDEEPGGLSPSSPSGVKDGLLGDDDGGADGDLIDSEGSENNDLELERGGGLLGVDEEDLRDFRTLSQGSDAPLSPLAPARLLKNATSTGGDPALSSSSLSGGLPSASQPSAAGAERGGGASILPKSSGSSQSEVEDFFFKTTPSPTKKSTDKPKKPEFKMSDAAPEFKPRSATAAAAGSTTLSVDAPSFEPSRGRLMLHQQQQQQMHVQGSQGPWFQSYGGGEGDPMMMGHPPPNQPMIPPPPQQPQPHPPLPFPPQIIPRPPAHPSSQNRQPPAAAGGIGGNMGQANNQQPRNPLHMQAFGAGRDGTGQGGALGERPIFAFQTGSGPGIPPPPPPDSAPPPPIGDSPASDANRGTPSSDVKRGTQKPPKGQKARPGSGKAAEKSTSSSENPADQQTPKPFSSKQSPFGSKGGGSRLEPMKWAPKASGSSSSSSDALHPTSSVSSSVQPAQEEQGGDGRVSVSASSSASAGGGAGKVASRASSSASALAQAASSCQAEPHSDERNVSANEEAKPVAASTAVPGTGDDEGRGEAVVSEGKPKEDEVEASGRKGGESAPPAQEEA</sequence>
<feature type="compositionally biased region" description="Low complexity" evidence="1">
    <location>
        <begin position="1432"/>
        <end position="1456"/>
    </location>
</feature>
<feature type="compositionally biased region" description="Basic and acidic residues" evidence="1">
    <location>
        <begin position="697"/>
        <end position="714"/>
    </location>
</feature>
<accession>A0A0K6SAV0</accession>
<feature type="compositionally biased region" description="Low complexity" evidence="1">
    <location>
        <begin position="1884"/>
        <end position="1900"/>
    </location>
</feature>
<feature type="compositionally biased region" description="Basic and acidic residues" evidence="1">
    <location>
        <begin position="605"/>
        <end position="614"/>
    </location>
</feature>
<feature type="compositionally biased region" description="Basic and acidic residues" evidence="1">
    <location>
        <begin position="588"/>
        <end position="598"/>
    </location>
</feature>
<feature type="compositionally biased region" description="Low complexity" evidence="1">
    <location>
        <begin position="834"/>
        <end position="844"/>
    </location>
</feature>
<feature type="compositionally biased region" description="Basic and acidic residues" evidence="1">
    <location>
        <begin position="2225"/>
        <end position="2240"/>
    </location>
</feature>
<feature type="compositionally biased region" description="Basic and acidic residues" evidence="1">
    <location>
        <begin position="1337"/>
        <end position="1384"/>
    </location>
</feature>
<feature type="compositionally biased region" description="Low complexity" evidence="1">
    <location>
        <begin position="1858"/>
        <end position="1870"/>
    </location>
</feature>
<feature type="compositionally biased region" description="Gly residues" evidence="1">
    <location>
        <begin position="1110"/>
        <end position="1125"/>
    </location>
</feature>
<feature type="compositionally biased region" description="Polar residues" evidence="1">
    <location>
        <begin position="2071"/>
        <end position="2095"/>
    </location>
</feature>
<feature type="compositionally biased region" description="Basic and acidic residues" evidence="1">
    <location>
        <begin position="415"/>
        <end position="434"/>
    </location>
</feature>
<feature type="region of interest" description="Disordered" evidence="1">
    <location>
        <begin position="1095"/>
        <end position="2250"/>
    </location>
</feature>
<dbReference type="EMBL" id="CDMZ01005550">
    <property type="protein sequence ID" value="CUC10748.1"/>
    <property type="molecule type" value="Genomic_DNA"/>
</dbReference>
<feature type="compositionally biased region" description="Acidic residues" evidence="1">
    <location>
        <begin position="1708"/>
        <end position="1730"/>
    </location>
</feature>
<feature type="compositionally biased region" description="Pro residues" evidence="1">
    <location>
        <begin position="1504"/>
        <end position="1517"/>
    </location>
</feature>
<feature type="region of interest" description="Disordered" evidence="1">
    <location>
        <begin position="1038"/>
        <end position="1060"/>
    </location>
</feature>
<evidence type="ECO:0000256" key="1">
    <source>
        <dbReference type="SAM" id="MobiDB-lite"/>
    </source>
</evidence>
<feature type="compositionally biased region" description="Pro residues" evidence="1">
    <location>
        <begin position="1457"/>
        <end position="1467"/>
    </location>
</feature>
<feature type="compositionally biased region" description="Low complexity" evidence="1">
    <location>
        <begin position="679"/>
        <end position="696"/>
    </location>
</feature>
<feature type="compositionally biased region" description="Low complexity" evidence="1">
    <location>
        <begin position="2163"/>
        <end position="2181"/>
    </location>
</feature>
<organism evidence="2">
    <name type="scientific">Chromera velia CCMP2878</name>
    <dbReference type="NCBI Taxonomy" id="1169474"/>
    <lineage>
        <taxon>Eukaryota</taxon>
        <taxon>Sar</taxon>
        <taxon>Alveolata</taxon>
        <taxon>Colpodellida</taxon>
        <taxon>Chromeraceae</taxon>
        <taxon>Chromera</taxon>
    </lineage>
</organism>
<feature type="compositionally biased region" description="Pro residues" evidence="1">
    <location>
        <begin position="1918"/>
        <end position="1952"/>
    </location>
</feature>
<gene>
    <name evidence="2" type="ORF">Cvel_1950.t3.CR1</name>
</gene>
<feature type="compositionally biased region" description="Low complexity" evidence="1">
    <location>
        <begin position="743"/>
        <end position="766"/>
    </location>
</feature>
<feature type="compositionally biased region" description="Low complexity" evidence="1">
    <location>
        <begin position="550"/>
        <end position="562"/>
    </location>
</feature>
<feature type="region of interest" description="Disordered" evidence="1">
    <location>
        <begin position="360"/>
        <end position="467"/>
    </location>
</feature>
<feature type="compositionally biased region" description="Basic and acidic residues" evidence="1">
    <location>
        <begin position="777"/>
        <end position="786"/>
    </location>
</feature>
<feature type="compositionally biased region" description="Basic and acidic residues" evidence="1">
    <location>
        <begin position="1218"/>
        <end position="1228"/>
    </location>
</feature>
<feature type="compositionally biased region" description="Pro residues" evidence="1">
    <location>
        <begin position="2016"/>
        <end position="2032"/>
    </location>
</feature>
<feature type="compositionally biased region" description="Low complexity" evidence="1">
    <location>
        <begin position="2114"/>
        <end position="2129"/>
    </location>
</feature>
<feature type="compositionally biased region" description="Basic and acidic residues" evidence="1">
    <location>
        <begin position="1835"/>
        <end position="1856"/>
    </location>
</feature>
<protein>
    <submittedName>
        <fullName evidence="2">Uncharacterized protein</fullName>
    </submittedName>
</protein>
<feature type="compositionally biased region" description="Basic and acidic residues" evidence="1">
    <location>
        <begin position="2186"/>
        <end position="2200"/>
    </location>
</feature>
<feature type="compositionally biased region" description="Pro residues" evidence="1">
    <location>
        <begin position="1635"/>
        <end position="1646"/>
    </location>
</feature>
<feature type="compositionally biased region" description="Pro residues" evidence="1">
    <location>
        <begin position="717"/>
        <end position="730"/>
    </location>
</feature>
<feature type="compositionally biased region" description="Basic and acidic residues" evidence="1">
    <location>
        <begin position="1670"/>
        <end position="1681"/>
    </location>
</feature>
<evidence type="ECO:0000313" key="2">
    <source>
        <dbReference type="EMBL" id="CUC10748.1"/>
    </source>
</evidence>
<proteinExistence type="predicted"/>
<dbReference type="VEuPathDB" id="CryptoDB:Cvel_1950"/>
<feature type="region of interest" description="Disordered" evidence="1">
    <location>
        <begin position="281"/>
        <end position="304"/>
    </location>
</feature>
<feature type="compositionally biased region" description="Low complexity" evidence="1">
    <location>
        <begin position="1779"/>
        <end position="1801"/>
    </location>
</feature>
<feature type="compositionally biased region" description="Low complexity" evidence="1">
    <location>
        <begin position="1758"/>
        <end position="1769"/>
    </location>
</feature>